<evidence type="ECO:0000313" key="8">
    <source>
        <dbReference type="EnsemblPlants" id="AUR62000991-RA:cds"/>
    </source>
</evidence>
<keyword evidence="9" id="KW-1185">Reference proteome</keyword>
<dbReference type="InterPro" id="IPR036514">
    <property type="entry name" value="SGNH_hydro_sf"/>
</dbReference>
<comment type="similarity">
    <text evidence="2">Belongs to the 'GDSL' lipolytic enzyme family.</text>
</comment>
<evidence type="ECO:0000256" key="5">
    <source>
        <dbReference type="ARBA" id="ARBA00022801"/>
    </source>
</evidence>
<protein>
    <recommendedName>
        <fullName evidence="10">GDSL esterase/lipase</fullName>
    </recommendedName>
</protein>
<evidence type="ECO:0000313" key="9">
    <source>
        <dbReference type="Proteomes" id="UP000596660"/>
    </source>
</evidence>
<dbReference type="Proteomes" id="UP000596660">
    <property type="component" value="Unplaced"/>
</dbReference>
<evidence type="ECO:0000256" key="7">
    <source>
        <dbReference type="ARBA" id="ARBA00023098"/>
    </source>
</evidence>
<keyword evidence="3" id="KW-0964">Secreted</keyword>
<accession>A0A803KPN5</accession>
<dbReference type="GO" id="GO:0016042">
    <property type="term" value="P:lipid catabolic process"/>
    <property type="evidence" value="ECO:0007669"/>
    <property type="project" value="UniProtKB-KW"/>
</dbReference>
<dbReference type="Gene3D" id="3.40.50.1110">
    <property type="entry name" value="SGNH hydrolase"/>
    <property type="match status" value="1"/>
</dbReference>
<evidence type="ECO:0008006" key="10">
    <source>
        <dbReference type="Google" id="ProtNLM"/>
    </source>
</evidence>
<keyword evidence="7" id="KW-0443">Lipid metabolism</keyword>
<name>A0A803KPN5_CHEQI</name>
<evidence type="ECO:0000256" key="3">
    <source>
        <dbReference type="ARBA" id="ARBA00022525"/>
    </source>
</evidence>
<dbReference type="InterPro" id="IPR051238">
    <property type="entry name" value="GDSL_esterase/lipase"/>
</dbReference>
<reference evidence="8" key="1">
    <citation type="journal article" date="2017" name="Nature">
        <title>The genome of Chenopodium quinoa.</title>
        <authorList>
            <person name="Jarvis D.E."/>
            <person name="Ho Y.S."/>
            <person name="Lightfoot D.J."/>
            <person name="Schmoeckel S.M."/>
            <person name="Li B."/>
            <person name="Borm T.J.A."/>
            <person name="Ohyanagi H."/>
            <person name="Mineta K."/>
            <person name="Michell C.T."/>
            <person name="Saber N."/>
            <person name="Kharbatia N.M."/>
            <person name="Rupper R.R."/>
            <person name="Sharp A.R."/>
            <person name="Dally N."/>
            <person name="Boughton B.A."/>
            <person name="Woo Y.H."/>
            <person name="Gao G."/>
            <person name="Schijlen E.G.W.M."/>
            <person name="Guo X."/>
            <person name="Momin A.A."/>
            <person name="Negrao S."/>
            <person name="Al-Babili S."/>
            <person name="Gehring C."/>
            <person name="Roessner U."/>
            <person name="Jung C."/>
            <person name="Murphy K."/>
            <person name="Arold S.T."/>
            <person name="Gojobori T."/>
            <person name="van der Linden C.G."/>
            <person name="van Loo E.N."/>
            <person name="Jellen E.N."/>
            <person name="Maughan P.J."/>
            <person name="Tester M."/>
        </authorList>
    </citation>
    <scope>NUCLEOTIDE SEQUENCE [LARGE SCALE GENOMIC DNA]</scope>
    <source>
        <strain evidence="8">cv. PI 614886</strain>
    </source>
</reference>
<organism evidence="8 9">
    <name type="scientific">Chenopodium quinoa</name>
    <name type="common">Quinoa</name>
    <dbReference type="NCBI Taxonomy" id="63459"/>
    <lineage>
        <taxon>Eukaryota</taxon>
        <taxon>Viridiplantae</taxon>
        <taxon>Streptophyta</taxon>
        <taxon>Embryophyta</taxon>
        <taxon>Tracheophyta</taxon>
        <taxon>Spermatophyta</taxon>
        <taxon>Magnoliopsida</taxon>
        <taxon>eudicotyledons</taxon>
        <taxon>Gunneridae</taxon>
        <taxon>Pentapetalae</taxon>
        <taxon>Caryophyllales</taxon>
        <taxon>Chenopodiaceae</taxon>
        <taxon>Chenopodioideae</taxon>
        <taxon>Atripliceae</taxon>
        <taxon>Chenopodium</taxon>
    </lineage>
</organism>
<dbReference type="PANTHER" id="PTHR45650:SF9">
    <property type="entry name" value="SGNH HYDROLASE-TYPE ESTERASE DOMAIN-CONTAINING PROTEIN"/>
    <property type="match status" value="1"/>
</dbReference>
<comment type="subcellular location">
    <subcellularLocation>
        <location evidence="1">Secreted</location>
    </subcellularLocation>
</comment>
<dbReference type="Gramene" id="AUR62000991-RA">
    <property type="protein sequence ID" value="AUR62000991-RA:cds"/>
    <property type="gene ID" value="AUR62000991"/>
</dbReference>
<dbReference type="PANTHER" id="PTHR45650">
    <property type="entry name" value="GDSL-LIKE LIPASE/ACYLHYDROLASE-RELATED"/>
    <property type="match status" value="1"/>
</dbReference>
<sequence length="118" mass="13021">MKGSGKRQNLKFPGFEICEVMTSGAQLRCGIFRRALSVVGVVAVRVGLKNTNQPCCGVAAECVPFSPPCKDRKARAYWDQEHPTEAANKILASRDYKAKMFTDTYPMDISALAALHFH</sequence>
<proteinExistence type="inferred from homology"/>
<reference evidence="8" key="2">
    <citation type="submission" date="2021-03" db="UniProtKB">
        <authorList>
            <consortium name="EnsemblPlants"/>
        </authorList>
    </citation>
    <scope>IDENTIFICATION</scope>
</reference>
<evidence type="ECO:0000256" key="4">
    <source>
        <dbReference type="ARBA" id="ARBA00022729"/>
    </source>
</evidence>
<keyword evidence="4" id="KW-0732">Signal</keyword>
<evidence type="ECO:0000256" key="1">
    <source>
        <dbReference type="ARBA" id="ARBA00004613"/>
    </source>
</evidence>
<keyword evidence="6" id="KW-0442">Lipid degradation</keyword>
<dbReference type="GO" id="GO:0005576">
    <property type="term" value="C:extracellular region"/>
    <property type="evidence" value="ECO:0007669"/>
    <property type="project" value="UniProtKB-SubCell"/>
</dbReference>
<keyword evidence="5" id="KW-0378">Hydrolase</keyword>
<dbReference type="EnsemblPlants" id="AUR62000991-RA">
    <property type="protein sequence ID" value="AUR62000991-RA:cds"/>
    <property type="gene ID" value="AUR62000991"/>
</dbReference>
<evidence type="ECO:0000256" key="2">
    <source>
        <dbReference type="ARBA" id="ARBA00008668"/>
    </source>
</evidence>
<dbReference type="GO" id="GO:0016787">
    <property type="term" value="F:hydrolase activity"/>
    <property type="evidence" value="ECO:0007669"/>
    <property type="project" value="UniProtKB-KW"/>
</dbReference>
<dbReference type="AlphaFoldDB" id="A0A803KPN5"/>
<evidence type="ECO:0000256" key="6">
    <source>
        <dbReference type="ARBA" id="ARBA00022963"/>
    </source>
</evidence>